<reference evidence="6" key="1">
    <citation type="journal article" date="2017" name="Genome Biol.">
        <title>Comparative genomics reveals high biological diversity and specific adaptations in the industrially and medically important fungal genus Aspergillus.</title>
        <authorList>
            <person name="de Vries R.P."/>
            <person name="Riley R."/>
            <person name="Wiebenga A."/>
            <person name="Aguilar-Osorio G."/>
            <person name="Amillis S."/>
            <person name="Uchima C.A."/>
            <person name="Anderluh G."/>
            <person name="Asadollahi M."/>
            <person name="Askin M."/>
            <person name="Barry K."/>
            <person name="Battaglia E."/>
            <person name="Bayram O."/>
            <person name="Benocci T."/>
            <person name="Braus-Stromeyer S.A."/>
            <person name="Caldana C."/>
            <person name="Canovas D."/>
            <person name="Cerqueira G.C."/>
            <person name="Chen F."/>
            <person name="Chen W."/>
            <person name="Choi C."/>
            <person name="Clum A."/>
            <person name="Dos Santos R.A."/>
            <person name="Damasio A.R."/>
            <person name="Diallinas G."/>
            <person name="Emri T."/>
            <person name="Fekete E."/>
            <person name="Flipphi M."/>
            <person name="Freyberg S."/>
            <person name="Gallo A."/>
            <person name="Gournas C."/>
            <person name="Habgood R."/>
            <person name="Hainaut M."/>
            <person name="Harispe M.L."/>
            <person name="Henrissat B."/>
            <person name="Hilden K.S."/>
            <person name="Hope R."/>
            <person name="Hossain A."/>
            <person name="Karabika E."/>
            <person name="Karaffa L."/>
            <person name="Karanyi Z."/>
            <person name="Krasevec N."/>
            <person name="Kuo A."/>
            <person name="Kusch H."/>
            <person name="LaButti K."/>
            <person name="Lagendijk E.L."/>
            <person name="Lapidus A."/>
            <person name="Levasseur A."/>
            <person name="Lindquist E."/>
            <person name="Lipzen A."/>
            <person name="Logrieco A.F."/>
            <person name="MacCabe A."/>
            <person name="Maekelae M.R."/>
            <person name="Malavazi I."/>
            <person name="Melin P."/>
            <person name="Meyer V."/>
            <person name="Mielnichuk N."/>
            <person name="Miskei M."/>
            <person name="Molnar A.P."/>
            <person name="Mule G."/>
            <person name="Ngan C.Y."/>
            <person name="Orejas M."/>
            <person name="Orosz E."/>
            <person name="Ouedraogo J.P."/>
            <person name="Overkamp K.M."/>
            <person name="Park H.-S."/>
            <person name="Perrone G."/>
            <person name="Piumi F."/>
            <person name="Punt P.J."/>
            <person name="Ram A.F."/>
            <person name="Ramon A."/>
            <person name="Rauscher S."/>
            <person name="Record E."/>
            <person name="Riano-Pachon D.M."/>
            <person name="Robert V."/>
            <person name="Roehrig J."/>
            <person name="Ruller R."/>
            <person name="Salamov A."/>
            <person name="Salih N.S."/>
            <person name="Samson R.A."/>
            <person name="Sandor E."/>
            <person name="Sanguinetti M."/>
            <person name="Schuetze T."/>
            <person name="Sepcic K."/>
            <person name="Shelest E."/>
            <person name="Sherlock G."/>
            <person name="Sophianopoulou V."/>
            <person name="Squina F.M."/>
            <person name="Sun H."/>
            <person name="Susca A."/>
            <person name="Todd R.B."/>
            <person name="Tsang A."/>
            <person name="Unkles S.E."/>
            <person name="van de Wiele N."/>
            <person name="van Rossen-Uffink D."/>
            <person name="Oliveira J.V."/>
            <person name="Vesth T.C."/>
            <person name="Visser J."/>
            <person name="Yu J.-H."/>
            <person name="Zhou M."/>
            <person name="Andersen M.R."/>
            <person name="Archer D.B."/>
            <person name="Baker S.E."/>
            <person name="Benoit I."/>
            <person name="Brakhage A.A."/>
            <person name="Braus G.H."/>
            <person name="Fischer R."/>
            <person name="Frisvad J.C."/>
            <person name="Goldman G.H."/>
            <person name="Houbraken J."/>
            <person name="Oakley B."/>
            <person name="Pocsi I."/>
            <person name="Scazzocchio C."/>
            <person name="Seiboth B."/>
            <person name="vanKuyk P.A."/>
            <person name="Wortman J."/>
            <person name="Dyer P.S."/>
            <person name="Grigoriev I.V."/>
        </authorList>
    </citation>
    <scope>NUCLEOTIDE SEQUENCE [LARGE SCALE GENOMIC DNA]</scope>
    <source>
        <strain evidence="6">CBS 506.65</strain>
    </source>
</reference>
<dbReference type="EC" id="4.3.2.9" evidence="1"/>
<sequence length="268" mass="29877">MDTLWYFAYGSNISHDKFVGSRGIHPLAEAHVRLPGWALEMSIPGFPYREPAFASIQPGRDGHDGKQTIDVQGTAYLVTRAQYASIIASEGGGIAYREVVVWAEALHDEDVQHLGGQRIMVYTLTNAMTRIPQGRASMRYLHMITSAAEDIPFDEAYHKFLAALRPYTPPQTRKQKAGAAMFWLLWTPIITMMEKTIARTVDLDKGGNAPNWVAVLMRFVVAALWFSHDWVFAPLFGRGDGVDEAGLDYDLLDASRLPLPLPLPWTGC</sequence>
<evidence type="ECO:0000256" key="3">
    <source>
        <dbReference type="PIRSR" id="PIRSR617939-1"/>
    </source>
</evidence>
<keyword evidence="2" id="KW-0456">Lyase</keyword>
<feature type="active site" description="Proton acceptor" evidence="3">
    <location>
        <position position="90"/>
    </location>
</feature>
<organism evidence="5 6">
    <name type="scientific">Penicilliopsis zonata CBS 506.65</name>
    <dbReference type="NCBI Taxonomy" id="1073090"/>
    <lineage>
        <taxon>Eukaryota</taxon>
        <taxon>Fungi</taxon>
        <taxon>Dikarya</taxon>
        <taxon>Ascomycota</taxon>
        <taxon>Pezizomycotina</taxon>
        <taxon>Eurotiomycetes</taxon>
        <taxon>Eurotiomycetidae</taxon>
        <taxon>Eurotiales</taxon>
        <taxon>Aspergillaceae</taxon>
        <taxon>Penicilliopsis</taxon>
    </lineage>
</organism>
<accession>A0A1L9SFL7</accession>
<proteinExistence type="predicted"/>
<dbReference type="AlphaFoldDB" id="A0A1L9SFL7"/>
<protein>
    <recommendedName>
        <fullName evidence="1">gamma-glutamylcyclotransferase</fullName>
        <ecNumber evidence="1">4.3.2.9</ecNumber>
    </recommendedName>
</protein>
<dbReference type="STRING" id="1073090.A0A1L9SFL7"/>
<dbReference type="CDD" id="cd06661">
    <property type="entry name" value="GGCT_like"/>
    <property type="match status" value="1"/>
</dbReference>
<dbReference type="PANTHER" id="PTHR12935">
    <property type="entry name" value="GAMMA-GLUTAMYLCYCLOTRANSFERASE"/>
    <property type="match status" value="1"/>
</dbReference>
<evidence type="ECO:0000313" key="5">
    <source>
        <dbReference type="EMBL" id="OJJ45962.1"/>
    </source>
</evidence>
<feature type="binding site" evidence="4">
    <location>
        <position position="140"/>
    </location>
    <ligand>
        <name>substrate</name>
    </ligand>
</feature>
<dbReference type="EMBL" id="KV878344">
    <property type="protein sequence ID" value="OJJ45962.1"/>
    <property type="molecule type" value="Genomic_DNA"/>
</dbReference>
<keyword evidence="6" id="KW-1185">Reference proteome</keyword>
<dbReference type="InterPro" id="IPR017939">
    <property type="entry name" value="G-Glutamylcylcotransferase"/>
</dbReference>
<gene>
    <name evidence="5" type="ORF">ASPZODRAFT_17392</name>
</gene>
<name>A0A1L9SFL7_9EURO</name>
<dbReference type="GO" id="GO:0003839">
    <property type="term" value="F:gamma-glutamylcyclotransferase activity"/>
    <property type="evidence" value="ECO:0007669"/>
    <property type="project" value="UniProtKB-EC"/>
</dbReference>
<dbReference type="VEuPathDB" id="FungiDB:ASPZODRAFT_17392"/>
<dbReference type="Proteomes" id="UP000184188">
    <property type="component" value="Unassembled WGS sequence"/>
</dbReference>
<dbReference type="InterPro" id="IPR013024">
    <property type="entry name" value="GGCT-like"/>
</dbReference>
<dbReference type="Gene3D" id="3.10.490.10">
    <property type="entry name" value="Gamma-glutamyl cyclotransferase-like"/>
    <property type="match status" value="1"/>
</dbReference>
<dbReference type="OrthoDB" id="2017317at2759"/>
<evidence type="ECO:0000256" key="4">
    <source>
        <dbReference type="PIRSR" id="PIRSR617939-2"/>
    </source>
</evidence>
<dbReference type="PANTHER" id="PTHR12935:SF0">
    <property type="entry name" value="GAMMA-GLUTAMYLCYCLOTRANSFERASE"/>
    <property type="match status" value="1"/>
</dbReference>
<dbReference type="GeneID" id="34613477"/>
<feature type="binding site" evidence="4">
    <location>
        <begin position="6"/>
        <end position="11"/>
    </location>
    <ligand>
        <name>substrate</name>
    </ligand>
</feature>
<evidence type="ECO:0000256" key="2">
    <source>
        <dbReference type="ARBA" id="ARBA00023239"/>
    </source>
</evidence>
<evidence type="ECO:0000256" key="1">
    <source>
        <dbReference type="ARBA" id="ARBA00012346"/>
    </source>
</evidence>
<dbReference type="RefSeq" id="XP_022580472.1">
    <property type="nucleotide sequence ID" value="XM_022727013.1"/>
</dbReference>
<evidence type="ECO:0000313" key="6">
    <source>
        <dbReference type="Proteomes" id="UP000184188"/>
    </source>
</evidence>